<evidence type="ECO:0000259" key="2">
    <source>
        <dbReference type="PROSITE" id="PS51898"/>
    </source>
</evidence>
<dbReference type="PROSITE" id="PS51898">
    <property type="entry name" value="TYR_RECOMBINASE"/>
    <property type="match status" value="1"/>
</dbReference>
<dbReference type="Pfam" id="PF00589">
    <property type="entry name" value="Phage_integrase"/>
    <property type="match status" value="1"/>
</dbReference>
<dbReference type="EMBL" id="JBHMBC010000008">
    <property type="protein sequence ID" value="MFB9819345.1"/>
    <property type="molecule type" value="Genomic_DNA"/>
</dbReference>
<dbReference type="InterPro" id="IPR013762">
    <property type="entry name" value="Integrase-like_cat_sf"/>
</dbReference>
<proteinExistence type="predicted"/>
<evidence type="ECO:0000313" key="3">
    <source>
        <dbReference type="EMBL" id="MFB9819345.1"/>
    </source>
</evidence>
<evidence type="ECO:0000313" key="4">
    <source>
        <dbReference type="Proteomes" id="UP001589702"/>
    </source>
</evidence>
<dbReference type="Proteomes" id="UP001589702">
    <property type="component" value="Unassembled WGS sequence"/>
</dbReference>
<evidence type="ECO:0000256" key="1">
    <source>
        <dbReference type="ARBA" id="ARBA00023172"/>
    </source>
</evidence>
<dbReference type="RefSeq" id="WP_234754072.1">
    <property type="nucleotide sequence ID" value="NZ_BAAAWN010000001.1"/>
</dbReference>
<dbReference type="Gene3D" id="1.10.443.10">
    <property type="entry name" value="Intergrase catalytic core"/>
    <property type="match status" value="1"/>
</dbReference>
<dbReference type="InterPro" id="IPR011010">
    <property type="entry name" value="DNA_brk_join_enz"/>
</dbReference>
<comment type="caution">
    <text evidence="3">The sequence shown here is derived from an EMBL/GenBank/DDBJ whole genome shotgun (WGS) entry which is preliminary data.</text>
</comment>
<dbReference type="PANTHER" id="PTHR30349:SF88">
    <property type="entry name" value="BLL1584 PROTEIN"/>
    <property type="match status" value="1"/>
</dbReference>
<dbReference type="SUPFAM" id="SSF56349">
    <property type="entry name" value="DNA breaking-rejoining enzymes"/>
    <property type="match status" value="1"/>
</dbReference>
<protein>
    <submittedName>
        <fullName evidence="3">Tyrosine-type recombinase/integrase</fullName>
    </submittedName>
</protein>
<sequence>MSTVTKPLLRPAPGDTDLCEDYFGFVAELSCGPQAKYLRRRHAAAFLNNYPNPMEWMRRPVAERLLQIKRLDAWPFLSWCFATGRLVPDLELLTLKGKGTHFSLWSRLHPDDDTAVSRAATTFDWSAEWEQRVIGNAFPLLCMTRGVDLQSMTEADLDAVEQAISASTLLAPRTRRVLGGQHRCLRKLCYQLGVTDIPPVHPNRRERTPAQRAETVPQPLIRPVIARYLTTIAATLRPATVTSRAEHLTLLTVWLSGKHPECRELTGLTRAHLEEFLAWDATRLSQGRRGRGERISVTHHMHAVINLRSFFDDLTAWGWADRPAETVVHRADIPRPPAPLPRALAPQTDSALMKAVAKLPDTAARAGITLLRGGGLRLGELLDLELDCLWDLPGHGTWLKVPLGKLNTERVVPLDDATLAALDQWMGERGSQRALPHPRTGRPADFLFTLRGSRIGATRIRRGLDDAVRAAGLVRPGGTPEHVTPHQLRHTYATELVNAGMTLQALMALLGHVTPEMTTRYAHLADTTVRASYDSAMARIRESRQLPLVVSDRPVVPERIEWLHSEMLKTRVAHGYCSRHLAAEACPYANICEQCDNYTTSTEFLPQIEAQIHDETELREDALERGWDSEVARHARVITSLQKHLDRLKA</sequence>
<keyword evidence="1" id="KW-0233">DNA recombination</keyword>
<dbReference type="InterPro" id="IPR050090">
    <property type="entry name" value="Tyrosine_recombinase_XerCD"/>
</dbReference>
<feature type="domain" description="Tyr recombinase" evidence="2">
    <location>
        <begin position="339"/>
        <end position="534"/>
    </location>
</feature>
<name>A0ABV5XX64_ARTRM</name>
<gene>
    <name evidence="3" type="ORF">ACFFP1_07510</name>
</gene>
<organism evidence="3 4">
    <name type="scientific">Arthrobacter ramosus</name>
    <dbReference type="NCBI Taxonomy" id="1672"/>
    <lineage>
        <taxon>Bacteria</taxon>
        <taxon>Bacillati</taxon>
        <taxon>Actinomycetota</taxon>
        <taxon>Actinomycetes</taxon>
        <taxon>Micrococcales</taxon>
        <taxon>Micrococcaceae</taxon>
        <taxon>Arthrobacter</taxon>
    </lineage>
</organism>
<dbReference type="InterPro" id="IPR002104">
    <property type="entry name" value="Integrase_catalytic"/>
</dbReference>
<reference evidence="3 4" key="1">
    <citation type="submission" date="2024-09" db="EMBL/GenBank/DDBJ databases">
        <authorList>
            <person name="Sun Q."/>
            <person name="Mori K."/>
        </authorList>
    </citation>
    <scope>NUCLEOTIDE SEQUENCE [LARGE SCALE GENOMIC DNA]</scope>
    <source>
        <strain evidence="3 4">JCM 1334</strain>
    </source>
</reference>
<dbReference type="PANTHER" id="PTHR30349">
    <property type="entry name" value="PHAGE INTEGRASE-RELATED"/>
    <property type="match status" value="1"/>
</dbReference>
<accession>A0ABV5XX64</accession>
<keyword evidence="4" id="KW-1185">Reference proteome</keyword>